<name>A0A840A1T6_9CAUL</name>
<dbReference type="EMBL" id="JACIDK010000006">
    <property type="protein sequence ID" value="MBB3892915.1"/>
    <property type="molecule type" value="Genomic_DNA"/>
</dbReference>
<dbReference type="Proteomes" id="UP000530564">
    <property type="component" value="Unassembled WGS sequence"/>
</dbReference>
<keyword evidence="1" id="KW-0812">Transmembrane</keyword>
<keyword evidence="1" id="KW-0472">Membrane</keyword>
<feature type="transmembrane region" description="Helical" evidence="1">
    <location>
        <begin position="116"/>
        <end position="139"/>
    </location>
</feature>
<dbReference type="Pfam" id="PF09990">
    <property type="entry name" value="DUF2231"/>
    <property type="match status" value="1"/>
</dbReference>
<feature type="transmembrane region" description="Helical" evidence="1">
    <location>
        <begin position="24"/>
        <end position="44"/>
    </location>
</feature>
<evidence type="ECO:0000259" key="2">
    <source>
        <dbReference type="Pfam" id="PF09990"/>
    </source>
</evidence>
<accession>A0A840A1T6</accession>
<reference evidence="3 4" key="1">
    <citation type="submission" date="2020-08" db="EMBL/GenBank/DDBJ databases">
        <title>Genomic Encyclopedia of Type Strains, Phase IV (KMG-IV): sequencing the most valuable type-strain genomes for metagenomic binning, comparative biology and taxonomic classification.</title>
        <authorList>
            <person name="Goeker M."/>
        </authorList>
    </citation>
    <scope>NUCLEOTIDE SEQUENCE [LARGE SCALE GENOMIC DNA]</scope>
    <source>
        <strain evidence="3 4">DSM 21793</strain>
    </source>
</reference>
<feature type="transmembrane region" description="Helical" evidence="1">
    <location>
        <begin position="87"/>
        <end position="109"/>
    </location>
</feature>
<dbReference type="AlphaFoldDB" id="A0A840A1T6"/>
<evidence type="ECO:0000313" key="3">
    <source>
        <dbReference type="EMBL" id="MBB3892915.1"/>
    </source>
</evidence>
<dbReference type="RefSeq" id="WP_183775890.1">
    <property type="nucleotide sequence ID" value="NZ_JACIDK010000006.1"/>
</dbReference>
<proteinExistence type="predicted"/>
<gene>
    <name evidence="3" type="ORF">GGQ61_003653</name>
</gene>
<feature type="transmembrane region" description="Helical" evidence="1">
    <location>
        <begin position="56"/>
        <end position="75"/>
    </location>
</feature>
<organism evidence="3 4">
    <name type="scientific">Phenylobacterium haematophilum</name>
    <dbReference type="NCBI Taxonomy" id="98513"/>
    <lineage>
        <taxon>Bacteria</taxon>
        <taxon>Pseudomonadati</taxon>
        <taxon>Pseudomonadota</taxon>
        <taxon>Alphaproteobacteria</taxon>
        <taxon>Caulobacterales</taxon>
        <taxon>Caulobacteraceae</taxon>
        <taxon>Phenylobacterium</taxon>
    </lineage>
</organism>
<evidence type="ECO:0000313" key="4">
    <source>
        <dbReference type="Proteomes" id="UP000530564"/>
    </source>
</evidence>
<comment type="caution">
    <text evidence="3">The sequence shown here is derived from an EMBL/GenBank/DDBJ whole genome shotgun (WGS) entry which is preliminary data.</text>
</comment>
<protein>
    <submittedName>
        <fullName evidence="3">Putative membrane protein</fullName>
    </submittedName>
</protein>
<dbReference type="InterPro" id="IPR019251">
    <property type="entry name" value="DUF2231_TM"/>
</dbReference>
<keyword evidence="1" id="KW-1133">Transmembrane helix</keyword>
<sequence length="184" mass="18899">MDHHTHTSGTGSTAALGGHPLHPMLVGFPITLFIGAFVTDVVYLATSGAFWAQSSVWLLAAGVAMGLLAAVPGAIDLLTIEHARRWRLAWIHGLMNLGLVALAAMNLILRRREPEAAVAPFGVVLSAICVGLLAITGWLGGEMVYRHGVGVSKAVGAEDADASHDAAAATGSAAHGSEHAAATR</sequence>
<feature type="domain" description="DUF2231" evidence="2">
    <location>
        <begin position="18"/>
        <end position="152"/>
    </location>
</feature>
<keyword evidence="4" id="KW-1185">Reference proteome</keyword>
<evidence type="ECO:0000256" key="1">
    <source>
        <dbReference type="SAM" id="Phobius"/>
    </source>
</evidence>